<feature type="compositionally biased region" description="Low complexity" evidence="1">
    <location>
        <begin position="797"/>
        <end position="818"/>
    </location>
</feature>
<evidence type="ECO:0000313" key="3">
    <source>
        <dbReference type="EMBL" id="CAD9555784.1"/>
    </source>
</evidence>
<evidence type="ECO:0000259" key="2">
    <source>
        <dbReference type="Pfam" id="PF24906"/>
    </source>
</evidence>
<sequence length="851" mass="89278">MSSAPSNNYVSTRDGDVQFFTSKNPKTGHRHTRTLSGFLDAARVSDDGNTSSVDVIATSNVISSLMQQQGNANRKSNYPNNIMSSSNNNYNHSSSHSPASSSGAAGGGSSSSTTSTTTTHTQVAGIMKPSSHNNNSSIFGGTYNKPPTATSSTTTSVRYDATTLKRHRRGQSSGGGSAVLHRRVNSIGSSVVINSKNNGTSRSGNNNAVHAHQRENSEGLDMLSAVADCFTEEEMAAAAGSKGNSTASSALKSSLRQRHSRGHSLIGGPIDLNSLGGSNSSDINGHHSGGHKQHARSSSLLGSLDHTGTALLMSLLPGNMSTGTNSDKKPGHERNHSLFPLPDSTSKHERNFSLGGDSINSGINPSVFAINTLSPIATNDHQLVDATATPGASANTNKGVVDVPSTSSSAATIGHQPPMTSSQAAVHEAMIQGFASYSKYPLQQQQQQMFSHHRPQSSTSKFLMSLEESIDANIPGGSDFLRTLAMSNDADAKTNTNKAPSVQNFFRPPPISANPNVRPNLKPKVSIEIGGRTPPSSNNGGALTRPLSKPVPARAKPAAAKSPPPKTTSKRVRRKCNVEGCPNRVVQGGLCISHGAKRKVCSVVGCDKNVKKAGLCSAHGPARKKCEFEGCSKVAVQGGKCISHGARKKLCEYVGCTKQAILSGMCKKHRDEKMGLRAPATCTPAAASTSAVPKRRQRAVHAPLVGNTAFPPSANSPVDGDPVCMVIGGDKVGQSSRTGTQKLPSPPQHTRRESFRGDNATVEAIFAATNDMIHASTSNPVTGASNNRLSVAPRSNVSSQQARQSQQRPPQAEQAPVQESDKPSHKHKRGISLFAEDSVADTILRNGNLII</sequence>
<feature type="domain" description="WRKY19-like zinc finger" evidence="2">
    <location>
        <begin position="624"/>
        <end position="645"/>
    </location>
</feature>
<dbReference type="PANTHER" id="PTHR31827">
    <property type="entry name" value="EMB|CAB89363.1"/>
    <property type="match status" value="1"/>
</dbReference>
<feature type="region of interest" description="Disordered" evidence="1">
    <location>
        <begin position="67"/>
        <end position="181"/>
    </location>
</feature>
<feature type="region of interest" description="Disordered" evidence="1">
    <location>
        <begin position="706"/>
        <end position="757"/>
    </location>
</feature>
<feature type="compositionally biased region" description="Polar residues" evidence="1">
    <location>
        <begin position="733"/>
        <end position="743"/>
    </location>
</feature>
<dbReference type="AlphaFoldDB" id="A0A7S2JRW3"/>
<feature type="compositionally biased region" description="Polar residues" evidence="1">
    <location>
        <begin position="242"/>
        <end position="254"/>
    </location>
</feature>
<gene>
    <name evidence="3" type="ORF">LDAN0321_LOCUS625</name>
</gene>
<feature type="compositionally biased region" description="Polar residues" evidence="1">
    <location>
        <begin position="777"/>
        <end position="796"/>
    </location>
</feature>
<evidence type="ECO:0000256" key="1">
    <source>
        <dbReference type="SAM" id="MobiDB-lite"/>
    </source>
</evidence>
<feature type="region of interest" description="Disordered" evidence="1">
    <location>
        <begin position="491"/>
        <end position="573"/>
    </location>
</feature>
<dbReference type="Pfam" id="PF24906">
    <property type="entry name" value="Zf_WRKY19"/>
    <property type="match status" value="1"/>
</dbReference>
<dbReference type="PANTHER" id="PTHR31827:SF1">
    <property type="entry name" value="EMB|CAB89363.1"/>
    <property type="match status" value="1"/>
</dbReference>
<organism evidence="3">
    <name type="scientific">Leptocylindrus danicus</name>
    <dbReference type="NCBI Taxonomy" id="163516"/>
    <lineage>
        <taxon>Eukaryota</taxon>
        <taxon>Sar</taxon>
        <taxon>Stramenopiles</taxon>
        <taxon>Ochrophyta</taxon>
        <taxon>Bacillariophyta</taxon>
        <taxon>Coscinodiscophyceae</taxon>
        <taxon>Chaetocerotophycidae</taxon>
        <taxon>Leptocylindrales</taxon>
        <taxon>Leptocylindraceae</taxon>
        <taxon>Leptocylindrus</taxon>
    </lineage>
</organism>
<feature type="compositionally biased region" description="Low complexity" evidence="1">
    <location>
        <begin position="110"/>
        <end position="121"/>
    </location>
</feature>
<feature type="region of interest" description="Disordered" evidence="1">
    <location>
        <begin position="777"/>
        <end position="831"/>
    </location>
</feature>
<feature type="compositionally biased region" description="Polar residues" evidence="1">
    <location>
        <begin position="67"/>
        <end position="83"/>
    </location>
</feature>
<accession>A0A7S2JRW3</accession>
<feature type="region of interest" description="Disordered" evidence="1">
    <location>
        <begin position="315"/>
        <end position="358"/>
    </location>
</feature>
<name>A0A7S2JRW3_9STRA</name>
<feature type="compositionally biased region" description="Basic and acidic residues" evidence="1">
    <location>
        <begin position="326"/>
        <end position="336"/>
    </location>
</feature>
<reference evidence="3" key="1">
    <citation type="submission" date="2021-01" db="EMBL/GenBank/DDBJ databases">
        <authorList>
            <person name="Corre E."/>
            <person name="Pelletier E."/>
            <person name="Niang G."/>
            <person name="Scheremetjew M."/>
            <person name="Finn R."/>
            <person name="Kale V."/>
            <person name="Holt S."/>
            <person name="Cochrane G."/>
            <person name="Meng A."/>
            <person name="Brown T."/>
            <person name="Cohen L."/>
        </authorList>
    </citation>
    <scope>NUCLEOTIDE SEQUENCE</scope>
    <source>
        <strain evidence="3">B650</strain>
    </source>
</reference>
<proteinExistence type="predicted"/>
<dbReference type="InterPro" id="IPR056866">
    <property type="entry name" value="Znf_WRKY19"/>
</dbReference>
<dbReference type="EMBL" id="HBGY01000949">
    <property type="protein sequence ID" value="CAD9555784.1"/>
    <property type="molecule type" value="Transcribed_RNA"/>
</dbReference>
<feature type="compositionally biased region" description="Polar residues" evidence="1">
    <location>
        <begin position="493"/>
        <end position="504"/>
    </location>
</feature>
<feature type="region of interest" description="Disordered" evidence="1">
    <location>
        <begin position="238"/>
        <end position="299"/>
    </location>
</feature>
<feature type="compositionally biased region" description="Polar residues" evidence="1">
    <location>
        <begin position="130"/>
        <end position="139"/>
    </location>
</feature>
<feature type="compositionally biased region" description="Low complexity" evidence="1">
    <location>
        <begin position="550"/>
        <end position="561"/>
    </location>
</feature>
<feature type="compositionally biased region" description="Low complexity" evidence="1">
    <location>
        <begin position="84"/>
        <end position="103"/>
    </location>
</feature>
<protein>
    <recommendedName>
        <fullName evidence="2">WRKY19-like zinc finger domain-containing protein</fullName>
    </recommendedName>
</protein>